<organism evidence="2 3">
    <name type="scientific">Lasiosphaeria hispida</name>
    <dbReference type="NCBI Taxonomy" id="260671"/>
    <lineage>
        <taxon>Eukaryota</taxon>
        <taxon>Fungi</taxon>
        <taxon>Dikarya</taxon>
        <taxon>Ascomycota</taxon>
        <taxon>Pezizomycotina</taxon>
        <taxon>Sordariomycetes</taxon>
        <taxon>Sordariomycetidae</taxon>
        <taxon>Sordariales</taxon>
        <taxon>Lasiosphaeriaceae</taxon>
        <taxon>Lasiosphaeria</taxon>
    </lineage>
</organism>
<dbReference type="AlphaFoldDB" id="A0AAJ0HM38"/>
<feature type="transmembrane region" description="Helical" evidence="1">
    <location>
        <begin position="580"/>
        <end position="602"/>
    </location>
</feature>
<feature type="transmembrane region" description="Helical" evidence="1">
    <location>
        <begin position="325"/>
        <end position="343"/>
    </location>
</feature>
<reference evidence="2" key="2">
    <citation type="submission" date="2023-06" db="EMBL/GenBank/DDBJ databases">
        <authorList>
            <consortium name="Lawrence Berkeley National Laboratory"/>
            <person name="Haridas S."/>
            <person name="Hensen N."/>
            <person name="Bonometti L."/>
            <person name="Westerberg I."/>
            <person name="Brannstrom I.O."/>
            <person name="Guillou S."/>
            <person name="Cros-Aarteil S."/>
            <person name="Calhoun S."/>
            <person name="Kuo A."/>
            <person name="Mondo S."/>
            <person name="Pangilinan J."/>
            <person name="Riley R."/>
            <person name="Labutti K."/>
            <person name="Andreopoulos B."/>
            <person name="Lipzen A."/>
            <person name="Chen C."/>
            <person name="Yanf M."/>
            <person name="Daum C."/>
            <person name="Ng V."/>
            <person name="Clum A."/>
            <person name="Steindorff A."/>
            <person name="Ohm R."/>
            <person name="Martin F."/>
            <person name="Silar P."/>
            <person name="Natvig D."/>
            <person name="Lalanne C."/>
            <person name="Gautier V."/>
            <person name="Ament-Velasquez S.L."/>
            <person name="Kruys A."/>
            <person name="Hutchinson M.I."/>
            <person name="Powell A.J."/>
            <person name="Barry K."/>
            <person name="Miller A.N."/>
            <person name="Grigoriev I.V."/>
            <person name="Debuchy R."/>
            <person name="Gladieux P."/>
            <person name="Thoren M.H."/>
            <person name="Johannesson H."/>
        </authorList>
    </citation>
    <scope>NUCLEOTIDE SEQUENCE</scope>
    <source>
        <strain evidence="2">CBS 955.72</strain>
    </source>
</reference>
<accession>A0AAJ0HM38</accession>
<dbReference type="EMBL" id="JAUIQD010000003">
    <property type="protein sequence ID" value="KAK3357258.1"/>
    <property type="molecule type" value="Genomic_DNA"/>
</dbReference>
<feature type="transmembrane region" description="Helical" evidence="1">
    <location>
        <begin position="494"/>
        <end position="516"/>
    </location>
</feature>
<name>A0AAJ0HM38_9PEZI</name>
<dbReference type="PANTHER" id="PTHR37577:SF1">
    <property type="entry name" value="INTEGRAL MEMBRANE PROTEIN"/>
    <property type="match status" value="1"/>
</dbReference>
<evidence type="ECO:0000313" key="2">
    <source>
        <dbReference type="EMBL" id="KAK3357258.1"/>
    </source>
</evidence>
<evidence type="ECO:0000256" key="1">
    <source>
        <dbReference type="SAM" id="Phobius"/>
    </source>
</evidence>
<evidence type="ECO:0000313" key="3">
    <source>
        <dbReference type="Proteomes" id="UP001275084"/>
    </source>
</evidence>
<dbReference type="Proteomes" id="UP001275084">
    <property type="component" value="Unassembled WGS sequence"/>
</dbReference>
<reference evidence="2" key="1">
    <citation type="journal article" date="2023" name="Mol. Phylogenet. Evol.">
        <title>Genome-scale phylogeny and comparative genomics of the fungal order Sordariales.</title>
        <authorList>
            <person name="Hensen N."/>
            <person name="Bonometti L."/>
            <person name="Westerberg I."/>
            <person name="Brannstrom I.O."/>
            <person name="Guillou S."/>
            <person name="Cros-Aarteil S."/>
            <person name="Calhoun S."/>
            <person name="Haridas S."/>
            <person name="Kuo A."/>
            <person name="Mondo S."/>
            <person name="Pangilinan J."/>
            <person name="Riley R."/>
            <person name="LaButti K."/>
            <person name="Andreopoulos B."/>
            <person name="Lipzen A."/>
            <person name="Chen C."/>
            <person name="Yan M."/>
            <person name="Daum C."/>
            <person name="Ng V."/>
            <person name="Clum A."/>
            <person name="Steindorff A."/>
            <person name="Ohm R.A."/>
            <person name="Martin F."/>
            <person name="Silar P."/>
            <person name="Natvig D.O."/>
            <person name="Lalanne C."/>
            <person name="Gautier V."/>
            <person name="Ament-Velasquez S.L."/>
            <person name="Kruys A."/>
            <person name="Hutchinson M.I."/>
            <person name="Powell A.J."/>
            <person name="Barry K."/>
            <person name="Miller A.N."/>
            <person name="Grigoriev I.V."/>
            <person name="Debuchy R."/>
            <person name="Gladieux P."/>
            <person name="Hiltunen Thoren M."/>
            <person name="Johannesson H."/>
        </authorList>
    </citation>
    <scope>NUCLEOTIDE SEQUENCE</scope>
    <source>
        <strain evidence="2">CBS 955.72</strain>
    </source>
</reference>
<comment type="caution">
    <text evidence="2">The sequence shown here is derived from an EMBL/GenBank/DDBJ whole genome shotgun (WGS) entry which is preliminary data.</text>
</comment>
<keyword evidence="1" id="KW-1133">Transmembrane helix</keyword>
<proteinExistence type="predicted"/>
<dbReference type="PANTHER" id="PTHR37577">
    <property type="entry name" value="INTEGRAL MEMBRANE PROTEIN"/>
    <property type="match status" value="1"/>
</dbReference>
<keyword evidence="1" id="KW-0812">Transmembrane</keyword>
<dbReference type="InterPro" id="IPR053018">
    <property type="entry name" value="Elsinochrome_Biosynth-Asso"/>
</dbReference>
<keyword evidence="3" id="KW-1185">Reference proteome</keyword>
<feature type="transmembrane region" description="Helical" evidence="1">
    <location>
        <begin position="148"/>
        <end position="166"/>
    </location>
</feature>
<feature type="transmembrane region" description="Helical" evidence="1">
    <location>
        <begin position="295"/>
        <end position="313"/>
    </location>
</feature>
<feature type="transmembrane region" description="Helical" evidence="1">
    <location>
        <begin position="547"/>
        <end position="568"/>
    </location>
</feature>
<sequence>MSIAGLNCDGQQNELKAYPDIAGAGVLIGFLGTAYLAVIITVGYFCLAFDPDKDPFGPSDTPADDSGMGVAVSPSPSWAGNRVDKHIIDFIARYIIKVQLQSDGQTDLVVALENAFNRCVLQLCDAQLMTGLGIMAAAYASLNSGLSAYHWQVAVYLAWFANLTHLSGLTFLRKYLHNHDRGRKWRLALMTLLFLMLLVGEVPTAFFNWPNAYDSLVEQYRSSGVKPATFLEEEGVVEATAANASSFAWCFFNVVDATRQYQDQRDMLREFPPYQFTTTGPFVYFEDVTELEGSTAFQSALVSIVLLSFGFFTRAVKVSKPLVTLVYWLVVSVVWGTLHIITLHGSIDRAAIEEESSFTFGQILPVLLLAGPFLAALVTLQPAILPLVRAVRSSRGPEPPHDPLTDTRIALAALSHPTPAHVAPAPTTPAPRTTRAQEELEPFTWATDIADLFQRDYYHEVWAAPTIALGALQIVFVTAYIFRVMSENISALKAFVGFLVWFFIVQPTACYAVILAGMASKGLKFQFVERLADGHLKTMLTLSEPHFWWMFCLLVFSTYSISPIYGWGVMSVGNGKNYEYLIISISFMAGIVFTYSGLVCIFTR</sequence>
<feature type="transmembrane region" description="Helical" evidence="1">
    <location>
        <begin position="187"/>
        <end position="207"/>
    </location>
</feature>
<gene>
    <name evidence="2" type="ORF">B0T25DRAFT_604039</name>
</gene>
<keyword evidence="1" id="KW-0472">Membrane</keyword>
<protein>
    <submittedName>
        <fullName evidence="2">Uncharacterized protein</fullName>
    </submittedName>
</protein>
<feature type="transmembrane region" description="Helical" evidence="1">
    <location>
        <begin position="21"/>
        <end position="47"/>
    </location>
</feature>
<feature type="transmembrane region" description="Helical" evidence="1">
    <location>
        <begin position="363"/>
        <end position="385"/>
    </location>
</feature>
<feature type="transmembrane region" description="Helical" evidence="1">
    <location>
        <begin position="461"/>
        <end position="482"/>
    </location>
</feature>